<sequence>MPTTCCENREGLKMTVSVCIATYNGEKFIGEQLLSIIEQIPGDSEIIIVDDCSTDKTLFVIKQLRDYRIRIYYNPSRQGPVKTFERAIKLSRGDYIFLSDQDDVWVHSKIRLMKECLSHYDLVVSDAILIDDKGSIINDSFYKLRNSGPGLLKNLYKNTYLGCCMAFNRKILEKSLPFPAAVPMHDMWLGMIAELYGTAYFCNEKLIYYRRHPANTSPAGEKSSYSMYAKLKFRYNLLYELSKRYIQIHKV</sequence>
<gene>
    <name evidence="2" type="ORF">N47_D28040</name>
</gene>
<dbReference type="CDD" id="cd04196">
    <property type="entry name" value="GT_2_like_d"/>
    <property type="match status" value="1"/>
</dbReference>
<evidence type="ECO:0000313" key="2">
    <source>
        <dbReference type="EMBL" id="CBX29995.1"/>
    </source>
</evidence>
<dbReference type="PANTHER" id="PTHR22916">
    <property type="entry name" value="GLYCOSYLTRANSFERASE"/>
    <property type="match status" value="1"/>
</dbReference>
<feature type="domain" description="Glycosyltransferase 2-like" evidence="1">
    <location>
        <begin position="17"/>
        <end position="174"/>
    </location>
</feature>
<dbReference type="EMBL" id="FR695874">
    <property type="protein sequence ID" value="CBX29995.1"/>
    <property type="molecule type" value="Genomic_DNA"/>
</dbReference>
<organism evidence="2">
    <name type="scientific">uncultured Desulfobacterium sp</name>
    <dbReference type="NCBI Taxonomy" id="201089"/>
    <lineage>
        <taxon>Bacteria</taxon>
        <taxon>Pseudomonadati</taxon>
        <taxon>Thermodesulfobacteriota</taxon>
        <taxon>Desulfobacteria</taxon>
        <taxon>Desulfobacterales</taxon>
        <taxon>Desulfobacteriaceae</taxon>
        <taxon>Desulfobacterium</taxon>
        <taxon>environmental samples</taxon>
    </lineage>
</organism>
<proteinExistence type="predicted"/>
<dbReference type="CAZy" id="GT2">
    <property type="family name" value="Glycosyltransferase Family 2"/>
</dbReference>
<dbReference type="InterPro" id="IPR029044">
    <property type="entry name" value="Nucleotide-diphossugar_trans"/>
</dbReference>
<protein>
    <recommendedName>
        <fullName evidence="1">Glycosyltransferase 2-like domain-containing protein</fullName>
    </recommendedName>
</protein>
<dbReference type="InterPro" id="IPR001173">
    <property type="entry name" value="Glyco_trans_2-like"/>
</dbReference>
<dbReference type="Gene3D" id="3.90.550.10">
    <property type="entry name" value="Spore Coat Polysaccharide Biosynthesis Protein SpsA, Chain A"/>
    <property type="match status" value="1"/>
</dbReference>
<accession>E1YIE8</accession>
<dbReference type="Pfam" id="PF00535">
    <property type="entry name" value="Glycos_transf_2"/>
    <property type="match status" value="1"/>
</dbReference>
<dbReference type="AlphaFoldDB" id="E1YIE8"/>
<dbReference type="GO" id="GO:0016758">
    <property type="term" value="F:hexosyltransferase activity"/>
    <property type="evidence" value="ECO:0007669"/>
    <property type="project" value="UniProtKB-ARBA"/>
</dbReference>
<dbReference type="PANTHER" id="PTHR22916:SF3">
    <property type="entry name" value="UDP-GLCNAC:BETAGAL BETA-1,3-N-ACETYLGLUCOSAMINYLTRANSFERASE-LIKE PROTEIN 1"/>
    <property type="match status" value="1"/>
</dbReference>
<dbReference type="SUPFAM" id="SSF53448">
    <property type="entry name" value="Nucleotide-diphospho-sugar transferases"/>
    <property type="match status" value="1"/>
</dbReference>
<evidence type="ECO:0000259" key="1">
    <source>
        <dbReference type="Pfam" id="PF00535"/>
    </source>
</evidence>
<reference evidence="2" key="1">
    <citation type="journal article" date="2011" name="Environ. Microbiol.">
        <title>Genomic insights into the metabolic potential of the polycyclic aromatic hydrocarbon degrading sulfate-reducing Deltaproteobacterium N47.</title>
        <authorList>
            <person name="Bergmann F."/>
            <person name="Selesi D."/>
            <person name="Weinmaier T."/>
            <person name="Tischler P."/>
            <person name="Rattei T."/>
            <person name="Meckenstock R.U."/>
        </authorList>
    </citation>
    <scope>NUCLEOTIDE SEQUENCE</scope>
</reference>
<name>E1YIE8_9BACT</name>